<dbReference type="SUPFAM" id="SSF50156">
    <property type="entry name" value="PDZ domain-like"/>
    <property type="match status" value="2"/>
</dbReference>
<evidence type="ECO:0000313" key="17">
    <source>
        <dbReference type="EMBL" id="MYZ48878.1"/>
    </source>
</evidence>
<comment type="subcellular location">
    <subcellularLocation>
        <location evidence="2">Periplasm</location>
    </subcellularLocation>
</comment>
<evidence type="ECO:0000256" key="3">
    <source>
        <dbReference type="ARBA" id="ARBA00010541"/>
    </source>
</evidence>
<dbReference type="InterPro" id="IPR041489">
    <property type="entry name" value="PDZ_6"/>
</dbReference>
<feature type="binding site" evidence="15">
    <location>
        <begin position="245"/>
        <end position="247"/>
    </location>
    <ligand>
        <name>substrate</name>
    </ligand>
</feature>
<evidence type="ECO:0000256" key="5">
    <source>
        <dbReference type="ARBA" id="ARBA00013958"/>
    </source>
</evidence>
<evidence type="ECO:0000259" key="16">
    <source>
        <dbReference type="PROSITE" id="PS50106"/>
    </source>
</evidence>
<evidence type="ECO:0000256" key="1">
    <source>
        <dbReference type="ARBA" id="ARBA00001772"/>
    </source>
</evidence>
<evidence type="ECO:0000256" key="13">
    <source>
        <dbReference type="ARBA" id="ARBA00032850"/>
    </source>
</evidence>
<dbReference type="GO" id="GO:0042597">
    <property type="term" value="C:periplasmic space"/>
    <property type="evidence" value="ECO:0007669"/>
    <property type="project" value="UniProtKB-SubCell"/>
</dbReference>
<comment type="catalytic activity">
    <reaction evidence="1">
        <text>Acts on substrates that are at least partially unfolded. The cleavage site P1 residue is normally between a pair of hydrophobic residues, such as Val-|-Val.</text>
        <dbReference type="EC" id="3.4.21.107"/>
    </reaction>
</comment>
<dbReference type="GO" id="GO:0006508">
    <property type="term" value="P:proteolysis"/>
    <property type="evidence" value="ECO:0007669"/>
    <property type="project" value="UniProtKB-KW"/>
</dbReference>
<dbReference type="EC" id="3.4.21.107" evidence="4"/>
<evidence type="ECO:0000256" key="10">
    <source>
        <dbReference type="ARBA" id="ARBA00022801"/>
    </source>
</evidence>
<evidence type="ECO:0000256" key="8">
    <source>
        <dbReference type="ARBA" id="ARBA00022737"/>
    </source>
</evidence>
<dbReference type="EMBL" id="SPKJ01000051">
    <property type="protein sequence ID" value="MYZ48878.1"/>
    <property type="molecule type" value="Genomic_DNA"/>
</dbReference>
<dbReference type="InterPro" id="IPR011782">
    <property type="entry name" value="Pept_S1C_Do"/>
</dbReference>
<evidence type="ECO:0000256" key="2">
    <source>
        <dbReference type="ARBA" id="ARBA00004418"/>
    </source>
</evidence>
<keyword evidence="18" id="KW-1185">Reference proteome</keyword>
<evidence type="ECO:0000313" key="18">
    <source>
        <dbReference type="Proteomes" id="UP000773614"/>
    </source>
</evidence>
<evidence type="ECO:0000256" key="12">
    <source>
        <dbReference type="ARBA" id="ARBA00023016"/>
    </source>
</evidence>
<dbReference type="InterPro" id="IPR009003">
    <property type="entry name" value="Peptidase_S1_PA"/>
</dbReference>
<dbReference type="SMART" id="SM00228">
    <property type="entry name" value="PDZ"/>
    <property type="match status" value="2"/>
</dbReference>
<accession>A0A964T5H1</accession>
<dbReference type="PANTHER" id="PTHR22939">
    <property type="entry name" value="SERINE PROTEASE FAMILY S1C HTRA-RELATED"/>
    <property type="match status" value="1"/>
</dbReference>
<evidence type="ECO:0000256" key="4">
    <source>
        <dbReference type="ARBA" id="ARBA00013035"/>
    </source>
</evidence>
<protein>
    <recommendedName>
        <fullName evidence="5">Probable periplasmic serine endoprotease DegP-like</fullName>
        <ecNumber evidence="4">3.4.21.107</ecNumber>
    </recommendedName>
    <alternativeName>
        <fullName evidence="13">Protease Do</fullName>
    </alternativeName>
</protein>
<evidence type="ECO:0000256" key="15">
    <source>
        <dbReference type="PIRSR" id="PIRSR611782-2"/>
    </source>
</evidence>
<dbReference type="Pfam" id="PF13180">
    <property type="entry name" value="PDZ_2"/>
    <property type="match status" value="1"/>
</dbReference>
<dbReference type="PANTHER" id="PTHR22939:SF130">
    <property type="entry name" value="PERIPLASMIC SERINE ENDOPROTEASE DEGP-LIKE-RELATED"/>
    <property type="match status" value="1"/>
</dbReference>
<dbReference type="Gene3D" id="2.30.42.10">
    <property type="match status" value="2"/>
</dbReference>
<dbReference type="CDD" id="cd10839">
    <property type="entry name" value="cpPDZ1_DegP-like"/>
    <property type="match status" value="1"/>
</dbReference>
<reference evidence="17" key="1">
    <citation type="submission" date="2019-03" db="EMBL/GenBank/DDBJ databases">
        <title>Afifella sp. nov., isolated from activated sludge.</title>
        <authorList>
            <person name="Li Q."/>
            <person name="Liu Y."/>
        </authorList>
    </citation>
    <scope>NUCLEOTIDE SEQUENCE</scope>
    <source>
        <strain evidence="17">L72</strain>
    </source>
</reference>
<dbReference type="FunFam" id="2.40.10.120:FF:000007">
    <property type="entry name" value="Periplasmic serine endoprotease DegP-like"/>
    <property type="match status" value="1"/>
</dbReference>
<dbReference type="PROSITE" id="PS50106">
    <property type="entry name" value="PDZ"/>
    <property type="match status" value="2"/>
</dbReference>
<keyword evidence="7" id="KW-0732">Signal</keyword>
<comment type="caution">
    <text evidence="17">The sequence shown here is derived from an EMBL/GenBank/DDBJ whole genome shotgun (WGS) entry which is preliminary data.</text>
</comment>
<dbReference type="Pfam" id="PF13365">
    <property type="entry name" value="Trypsin_2"/>
    <property type="match status" value="1"/>
</dbReference>
<gene>
    <name evidence="17" type="ORF">E4O86_14275</name>
</gene>
<dbReference type="InterPro" id="IPR001940">
    <property type="entry name" value="Peptidase_S1C"/>
</dbReference>
<dbReference type="SUPFAM" id="SSF50494">
    <property type="entry name" value="Trypsin-like serine proteases"/>
    <property type="match status" value="1"/>
</dbReference>
<evidence type="ECO:0000256" key="6">
    <source>
        <dbReference type="ARBA" id="ARBA00022670"/>
    </source>
</evidence>
<evidence type="ECO:0000256" key="9">
    <source>
        <dbReference type="ARBA" id="ARBA00022764"/>
    </source>
</evidence>
<comment type="similarity">
    <text evidence="3">Belongs to the peptidase S1C family.</text>
</comment>
<organism evidence="17 18">
    <name type="scientific">Propylenella binzhouense</name>
    <dbReference type="NCBI Taxonomy" id="2555902"/>
    <lineage>
        <taxon>Bacteria</taxon>
        <taxon>Pseudomonadati</taxon>
        <taxon>Pseudomonadota</taxon>
        <taxon>Alphaproteobacteria</taxon>
        <taxon>Hyphomicrobiales</taxon>
        <taxon>Propylenellaceae</taxon>
        <taxon>Propylenella</taxon>
    </lineage>
</organism>
<feature type="active site" description="Charge relay system" evidence="14">
    <location>
        <position position="247"/>
    </location>
</feature>
<dbReference type="PRINTS" id="PR00834">
    <property type="entry name" value="PROTEASES2C"/>
</dbReference>
<feature type="domain" description="PDZ" evidence="16">
    <location>
        <begin position="411"/>
        <end position="463"/>
    </location>
</feature>
<keyword evidence="12" id="KW-0346">Stress response</keyword>
<name>A0A964T5H1_9HYPH</name>
<evidence type="ECO:0000256" key="11">
    <source>
        <dbReference type="ARBA" id="ARBA00022825"/>
    </source>
</evidence>
<keyword evidence="10" id="KW-0378">Hydrolase</keyword>
<sequence>MTNNDQNNSRARRFRNALLASALTLGIVGGTGAGLVIGDSPAARAEPVRVEAAGPADFTSIVEKVKPAVVSVRVKTEISPVSDQGSPFGDIPEDSPFYEFFKRFGPPGFEFRGPNGQNPHSPRFGMSQGSGFFISEDGYFVTNNHVVDHGKEMVVVMDDGRELDAKLIGTDEKTDLALLKVEGSGFTYVNFAQEEPKVGQWAIAVGNPFGLGGSVTAGIVSANGRDIGNGPYDDFIQIDAPVNRGNSGGPTFNAKGEVIGVNTAIFSPSGGNVGIAFAIPASTVQQVVADLKQDGKVTRGWLGVQIQPVTKDIADSLGIDQTTGALVADPQDNGPAKAAGVQAGDIIAKVDGKDVKGPRELAQIIAGYDPGATVTLDVVRNGSTQQIEVKLGNLAQVASTGTDQAPDAQPGSFEGYGLALAPNDGGDGVLVTGVDDGSAASEKGLQAGDVIVAVGGQKVSSVSDVKSGIASAQKNGRKAVLVQVQSERGTRFVALPVEKG</sequence>
<dbReference type="NCBIfam" id="TIGR02037">
    <property type="entry name" value="degP_htrA_DO"/>
    <property type="match status" value="1"/>
</dbReference>
<dbReference type="InterPro" id="IPR001478">
    <property type="entry name" value="PDZ"/>
</dbReference>
<evidence type="ECO:0000256" key="14">
    <source>
        <dbReference type="PIRSR" id="PIRSR611782-1"/>
    </source>
</evidence>
<dbReference type="AlphaFoldDB" id="A0A964T5H1"/>
<keyword evidence="9" id="KW-0574">Periplasm</keyword>
<dbReference type="Pfam" id="PF17820">
    <property type="entry name" value="PDZ_6"/>
    <property type="match status" value="1"/>
</dbReference>
<dbReference type="RefSeq" id="WP_161141225.1">
    <property type="nucleotide sequence ID" value="NZ_SPKJ01000051.1"/>
</dbReference>
<keyword evidence="11" id="KW-0720">Serine protease</keyword>
<dbReference type="InterPro" id="IPR036034">
    <property type="entry name" value="PDZ_sf"/>
</dbReference>
<keyword evidence="6" id="KW-0645">Protease</keyword>
<dbReference type="Gene3D" id="2.40.10.120">
    <property type="match status" value="1"/>
</dbReference>
<dbReference type="Proteomes" id="UP000773614">
    <property type="component" value="Unassembled WGS sequence"/>
</dbReference>
<proteinExistence type="inferred from homology"/>
<dbReference type="OrthoDB" id="7358927at2"/>
<feature type="active site" description="Charge relay system" evidence="14">
    <location>
        <position position="145"/>
    </location>
</feature>
<feature type="active site" description="Charge relay system" evidence="14">
    <location>
        <position position="175"/>
    </location>
</feature>
<dbReference type="GO" id="GO:0004252">
    <property type="term" value="F:serine-type endopeptidase activity"/>
    <property type="evidence" value="ECO:0007669"/>
    <property type="project" value="InterPro"/>
</dbReference>
<feature type="binding site" evidence="15">
    <location>
        <position position="175"/>
    </location>
    <ligand>
        <name>substrate</name>
    </ligand>
</feature>
<feature type="binding site" evidence="15">
    <location>
        <position position="145"/>
    </location>
    <ligand>
        <name>substrate</name>
    </ligand>
</feature>
<keyword evidence="8" id="KW-0677">Repeat</keyword>
<feature type="domain" description="PDZ" evidence="16">
    <location>
        <begin position="303"/>
        <end position="382"/>
    </location>
</feature>
<evidence type="ECO:0000256" key="7">
    <source>
        <dbReference type="ARBA" id="ARBA00022729"/>
    </source>
</evidence>